<reference evidence="3" key="2">
    <citation type="submission" date="2016-10" db="EMBL/GenBank/DDBJ databases">
        <authorList>
            <person name="Varghese N."/>
            <person name="Submissions S."/>
        </authorList>
    </citation>
    <scope>NUCLEOTIDE SEQUENCE [LARGE SCALE GENOMIC DNA]</scope>
    <source>
        <strain evidence="3">DSM 17908</strain>
    </source>
</reference>
<dbReference type="EMBL" id="FORG01000001">
    <property type="protein sequence ID" value="SFI37190.1"/>
    <property type="molecule type" value="Genomic_DNA"/>
</dbReference>
<keyword evidence="4" id="KW-1185">Reference proteome</keyword>
<reference evidence="1 4" key="3">
    <citation type="journal article" date="2017" name="Nat. Microbiol.">
        <title>Natural product diversity associated with the nematode symbionts Photorhabdus and Xenorhabdus.</title>
        <authorList>
            <person name="Tobias N.J."/>
            <person name="Wolff H."/>
            <person name="Djahanschiri B."/>
            <person name="Grundmann F."/>
            <person name="Kronenwerth M."/>
            <person name="Shi Y.M."/>
            <person name="Simonyi S."/>
            <person name="Grun P."/>
            <person name="Shapiro-Ilan D."/>
            <person name="Pidot S.J."/>
            <person name="Stinear T.P."/>
            <person name="Ebersberger I."/>
            <person name="Bode H.B."/>
        </authorList>
    </citation>
    <scope>NUCLEOTIDE SEQUENCE [LARGE SCALE GENOMIC DNA]</scope>
    <source>
        <strain evidence="1 4">DSM 17908</strain>
    </source>
</reference>
<dbReference type="OrthoDB" id="5572038at2"/>
<dbReference type="AlphaFoldDB" id="A0A1I3HNU9"/>
<sequence length="259" mass="30570">MTIEQILQNTMREAQSIFKGKSHNISYYDINILPKEKRKPYTEKEMERRVNSFRKLQEELLIIRYSSEKIYNELISERSRNLVGNCFFLSIFVLQHFIKTYKQRLCQLFYPPDIDLSKLTSLLSLQLIVTNKPYNHVFVLICPPSYILPQRTIGEKYNPNEFPKGAWVCDPWANIVCPAHDYNNAWKFRMAEWNAKGKTVLIERTKTKYNENLNYSPLGFYNYMAIQESKKNIDEIIILYPDGKTKTKNSHSSSICNLI</sequence>
<name>A0A1I3HNU9_9GAMM</name>
<gene>
    <name evidence="2" type="ORF">SAMN05421680_1013</name>
    <name evidence="1" type="ORF">Xmau_02095</name>
</gene>
<dbReference type="EMBL" id="NITY01000006">
    <property type="protein sequence ID" value="PHM40334.1"/>
    <property type="molecule type" value="Genomic_DNA"/>
</dbReference>
<dbReference type="Proteomes" id="UP000198919">
    <property type="component" value="Unassembled WGS sequence"/>
</dbReference>
<organism evidence="2 3">
    <name type="scientific">Xenorhabdus mauleonii</name>
    <dbReference type="NCBI Taxonomy" id="351675"/>
    <lineage>
        <taxon>Bacteria</taxon>
        <taxon>Pseudomonadati</taxon>
        <taxon>Pseudomonadota</taxon>
        <taxon>Gammaproteobacteria</taxon>
        <taxon>Enterobacterales</taxon>
        <taxon>Morganellaceae</taxon>
        <taxon>Xenorhabdus</taxon>
    </lineage>
</organism>
<reference evidence="2" key="1">
    <citation type="submission" date="2016-10" db="EMBL/GenBank/DDBJ databases">
        <authorList>
            <person name="de Groot N.N."/>
        </authorList>
    </citation>
    <scope>NUCLEOTIDE SEQUENCE [LARGE SCALE GENOMIC DNA]</scope>
    <source>
        <strain evidence="2">DSM 17908</strain>
    </source>
</reference>
<evidence type="ECO:0000313" key="1">
    <source>
        <dbReference type="EMBL" id="PHM40334.1"/>
    </source>
</evidence>
<evidence type="ECO:0000313" key="4">
    <source>
        <dbReference type="Proteomes" id="UP000224607"/>
    </source>
</evidence>
<proteinExistence type="predicted"/>
<accession>A0A1I3HNU9</accession>
<dbReference type="Proteomes" id="UP000224607">
    <property type="component" value="Unassembled WGS sequence"/>
</dbReference>
<evidence type="ECO:0000313" key="3">
    <source>
        <dbReference type="Proteomes" id="UP000198919"/>
    </source>
</evidence>
<dbReference type="RefSeq" id="WP_092507008.1">
    <property type="nucleotide sequence ID" value="NZ_CAWNQB010000056.1"/>
</dbReference>
<protein>
    <submittedName>
        <fullName evidence="2">Uncharacterized protein</fullName>
    </submittedName>
</protein>
<evidence type="ECO:0000313" key="2">
    <source>
        <dbReference type="EMBL" id="SFI37190.1"/>
    </source>
</evidence>